<dbReference type="Proteomes" id="UP000762676">
    <property type="component" value="Unassembled WGS sequence"/>
</dbReference>
<comment type="caution">
    <text evidence="1">The sequence shown here is derived from an EMBL/GenBank/DDBJ whole genome shotgun (WGS) entry which is preliminary data.</text>
</comment>
<dbReference type="AlphaFoldDB" id="A0AAV4I3Z6"/>
<evidence type="ECO:0000313" key="1">
    <source>
        <dbReference type="EMBL" id="GFS03732.1"/>
    </source>
</evidence>
<dbReference type="EMBL" id="BMAT01005991">
    <property type="protein sequence ID" value="GFS03732.1"/>
    <property type="molecule type" value="Genomic_DNA"/>
</dbReference>
<sequence length="66" mass="7635">MTASFPSQMAYFWILPLIHLGYKKDLVEDDVPVLNPRDQSATVLPTFEKSWALERQRCLAANQARR</sequence>
<dbReference type="GO" id="GO:0005524">
    <property type="term" value="F:ATP binding"/>
    <property type="evidence" value="ECO:0007669"/>
    <property type="project" value="UniProtKB-KW"/>
</dbReference>
<protein>
    <submittedName>
        <fullName evidence="1">ATP-binding cassette sub-family C member 1</fullName>
    </submittedName>
</protein>
<keyword evidence="2" id="KW-1185">Reference proteome</keyword>
<name>A0AAV4I3Z6_9GAST</name>
<reference evidence="1 2" key="1">
    <citation type="journal article" date="2021" name="Elife">
        <title>Chloroplast acquisition without the gene transfer in kleptoplastic sea slugs, Plakobranchus ocellatus.</title>
        <authorList>
            <person name="Maeda T."/>
            <person name="Takahashi S."/>
            <person name="Yoshida T."/>
            <person name="Shimamura S."/>
            <person name="Takaki Y."/>
            <person name="Nagai Y."/>
            <person name="Toyoda A."/>
            <person name="Suzuki Y."/>
            <person name="Arimoto A."/>
            <person name="Ishii H."/>
            <person name="Satoh N."/>
            <person name="Nishiyama T."/>
            <person name="Hasebe M."/>
            <person name="Maruyama T."/>
            <person name="Minagawa J."/>
            <person name="Obokata J."/>
            <person name="Shigenobu S."/>
        </authorList>
    </citation>
    <scope>NUCLEOTIDE SEQUENCE [LARGE SCALE GENOMIC DNA]</scope>
</reference>
<organism evidence="1 2">
    <name type="scientific">Elysia marginata</name>
    <dbReference type="NCBI Taxonomy" id="1093978"/>
    <lineage>
        <taxon>Eukaryota</taxon>
        <taxon>Metazoa</taxon>
        <taxon>Spiralia</taxon>
        <taxon>Lophotrochozoa</taxon>
        <taxon>Mollusca</taxon>
        <taxon>Gastropoda</taxon>
        <taxon>Heterobranchia</taxon>
        <taxon>Euthyneura</taxon>
        <taxon>Panpulmonata</taxon>
        <taxon>Sacoglossa</taxon>
        <taxon>Placobranchoidea</taxon>
        <taxon>Plakobranchidae</taxon>
        <taxon>Elysia</taxon>
    </lineage>
</organism>
<gene>
    <name evidence="1" type="ORF">ElyMa_002894400</name>
</gene>
<keyword evidence="1" id="KW-0067">ATP-binding</keyword>
<proteinExistence type="predicted"/>
<keyword evidence="1" id="KW-0547">Nucleotide-binding</keyword>
<evidence type="ECO:0000313" key="2">
    <source>
        <dbReference type="Proteomes" id="UP000762676"/>
    </source>
</evidence>
<accession>A0AAV4I3Z6</accession>